<feature type="domain" description="HAT C-terminal dimerisation" evidence="1">
    <location>
        <begin position="51"/>
        <end position="122"/>
    </location>
</feature>
<dbReference type="InterPro" id="IPR012337">
    <property type="entry name" value="RNaseH-like_sf"/>
</dbReference>
<evidence type="ECO:0000259" key="1">
    <source>
        <dbReference type="Pfam" id="PF05699"/>
    </source>
</evidence>
<dbReference type="AlphaFoldDB" id="A0A6G0VTH2"/>
<dbReference type="Pfam" id="PF05699">
    <property type="entry name" value="Dimer_Tnp_hAT"/>
    <property type="match status" value="1"/>
</dbReference>
<proteinExistence type="predicted"/>
<sequence length="136" mass="15954">MDPKSQGLELNADERVDVLEFIYNLGVEMKVDVMNDLSNYQSKQGYFAKQFISENSLITEPVKWWKFIDHISPLSKVEVRILTALCTSAATERAFSTFSWIHSKKRNRLTTERAEKLTYLSYNWKLKNKKVKFPKI</sequence>
<reference evidence="2 3" key="1">
    <citation type="submission" date="2019-08" db="EMBL/GenBank/DDBJ databases">
        <title>Whole genome of Aphis craccivora.</title>
        <authorList>
            <person name="Voronova N.V."/>
            <person name="Shulinski R.S."/>
            <person name="Bandarenka Y.V."/>
            <person name="Zhorov D.G."/>
            <person name="Warner D."/>
        </authorList>
    </citation>
    <scope>NUCLEOTIDE SEQUENCE [LARGE SCALE GENOMIC DNA]</scope>
    <source>
        <strain evidence="2">180601</strain>
        <tissue evidence="2">Whole Body</tissue>
    </source>
</reference>
<evidence type="ECO:0000313" key="2">
    <source>
        <dbReference type="EMBL" id="KAF0708683.1"/>
    </source>
</evidence>
<dbReference type="Proteomes" id="UP000478052">
    <property type="component" value="Unassembled WGS sequence"/>
</dbReference>
<protein>
    <recommendedName>
        <fullName evidence="1">HAT C-terminal dimerisation domain-containing protein</fullName>
    </recommendedName>
</protein>
<gene>
    <name evidence="2" type="ORF">FWK35_00029644</name>
</gene>
<dbReference type="OrthoDB" id="6613498at2759"/>
<name>A0A6G0VTH2_APHCR</name>
<dbReference type="SUPFAM" id="SSF53098">
    <property type="entry name" value="Ribonuclease H-like"/>
    <property type="match status" value="1"/>
</dbReference>
<keyword evidence="3" id="KW-1185">Reference proteome</keyword>
<comment type="caution">
    <text evidence="2">The sequence shown here is derived from an EMBL/GenBank/DDBJ whole genome shotgun (WGS) entry which is preliminary data.</text>
</comment>
<dbReference type="InterPro" id="IPR008906">
    <property type="entry name" value="HATC_C_dom"/>
</dbReference>
<dbReference type="EMBL" id="VUJU01012108">
    <property type="protein sequence ID" value="KAF0708683.1"/>
    <property type="molecule type" value="Genomic_DNA"/>
</dbReference>
<organism evidence="2 3">
    <name type="scientific">Aphis craccivora</name>
    <name type="common">Cowpea aphid</name>
    <dbReference type="NCBI Taxonomy" id="307492"/>
    <lineage>
        <taxon>Eukaryota</taxon>
        <taxon>Metazoa</taxon>
        <taxon>Ecdysozoa</taxon>
        <taxon>Arthropoda</taxon>
        <taxon>Hexapoda</taxon>
        <taxon>Insecta</taxon>
        <taxon>Pterygota</taxon>
        <taxon>Neoptera</taxon>
        <taxon>Paraneoptera</taxon>
        <taxon>Hemiptera</taxon>
        <taxon>Sternorrhyncha</taxon>
        <taxon>Aphidomorpha</taxon>
        <taxon>Aphidoidea</taxon>
        <taxon>Aphididae</taxon>
        <taxon>Aphidini</taxon>
        <taxon>Aphis</taxon>
        <taxon>Aphis</taxon>
    </lineage>
</organism>
<evidence type="ECO:0000313" key="3">
    <source>
        <dbReference type="Proteomes" id="UP000478052"/>
    </source>
</evidence>
<dbReference type="GO" id="GO:0046983">
    <property type="term" value="F:protein dimerization activity"/>
    <property type="evidence" value="ECO:0007669"/>
    <property type="project" value="InterPro"/>
</dbReference>
<accession>A0A6G0VTH2</accession>